<dbReference type="Proteomes" id="UP000256913">
    <property type="component" value="Unassembled WGS sequence"/>
</dbReference>
<dbReference type="InterPro" id="IPR000792">
    <property type="entry name" value="Tscrpt_reg_LuxR_C"/>
</dbReference>
<dbReference type="InterPro" id="IPR039420">
    <property type="entry name" value="WalR-like"/>
</dbReference>
<comment type="caution">
    <text evidence="8">The sequence shown here is derived from an EMBL/GenBank/DDBJ whole genome shotgun (WGS) entry which is preliminary data.</text>
</comment>
<dbReference type="OrthoDB" id="4309410at2"/>
<evidence type="ECO:0000256" key="4">
    <source>
        <dbReference type="ARBA" id="ARBA00023163"/>
    </source>
</evidence>
<dbReference type="InterPro" id="IPR016032">
    <property type="entry name" value="Sig_transdc_resp-reg_C-effctor"/>
</dbReference>
<feature type="modified residue" description="4-aspartylphosphate" evidence="5">
    <location>
        <position position="55"/>
    </location>
</feature>
<name>A0A3D9ZZF7_9ACTN</name>
<dbReference type="InterPro" id="IPR058245">
    <property type="entry name" value="NreC/VraR/RcsB-like_REC"/>
</dbReference>
<dbReference type="SMART" id="SM00421">
    <property type="entry name" value="HTH_LUXR"/>
    <property type="match status" value="1"/>
</dbReference>
<keyword evidence="9" id="KW-1185">Reference proteome</keyword>
<feature type="domain" description="Response regulatory" evidence="7">
    <location>
        <begin position="4"/>
        <end position="120"/>
    </location>
</feature>
<dbReference type="Gene3D" id="3.40.50.2300">
    <property type="match status" value="1"/>
</dbReference>
<dbReference type="RefSeq" id="WP_116070443.1">
    <property type="nucleotide sequence ID" value="NZ_BONB01000002.1"/>
</dbReference>
<reference evidence="8 9" key="1">
    <citation type="submission" date="2018-08" db="EMBL/GenBank/DDBJ databases">
        <title>Sequencing the genomes of 1000 actinobacteria strains.</title>
        <authorList>
            <person name="Klenk H.-P."/>
        </authorList>
    </citation>
    <scope>NUCLEOTIDE SEQUENCE [LARGE SCALE GENOMIC DNA]</scope>
    <source>
        <strain evidence="8 9">DSM 44099</strain>
    </source>
</reference>
<dbReference type="PANTHER" id="PTHR43214:SF41">
    <property type="entry name" value="NITRATE_NITRITE RESPONSE REGULATOR PROTEIN NARP"/>
    <property type="match status" value="1"/>
</dbReference>
<dbReference type="Pfam" id="PF00196">
    <property type="entry name" value="GerE"/>
    <property type="match status" value="1"/>
</dbReference>
<dbReference type="SMART" id="SM00448">
    <property type="entry name" value="REC"/>
    <property type="match status" value="1"/>
</dbReference>
<evidence type="ECO:0000256" key="1">
    <source>
        <dbReference type="ARBA" id="ARBA00022553"/>
    </source>
</evidence>
<evidence type="ECO:0000259" key="6">
    <source>
        <dbReference type="PROSITE" id="PS50043"/>
    </source>
</evidence>
<dbReference type="Pfam" id="PF00072">
    <property type="entry name" value="Response_reg"/>
    <property type="match status" value="1"/>
</dbReference>
<dbReference type="SUPFAM" id="SSF52172">
    <property type="entry name" value="CheY-like"/>
    <property type="match status" value="1"/>
</dbReference>
<dbReference type="SUPFAM" id="SSF46894">
    <property type="entry name" value="C-terminal effector domain of the bipartite response regulators"/>
    <property type="match status" value="1"/>
</dbReference>
<dbReference type="PANTHER" id="PTHR43214">
    <property type="entry name" value="TWO-COMPONENT RESPONSE REGULATOR"/>
    <property type="match status" value="1"/>
</dbReference>
<evidence type="ECO:0000256" key="3">
    <source>
        <dbReference type="ARBA" id="ARBA00023125"/>
    </source>
</evidence>
<gene>
    <name evidence="8" type="ORF">DFJ67_5283</name>
</gene>
<dbReference type="AlphaFoldDB" id="A0A3D9ZZF7"/>
<dbReference type="GO" id="GO:0006355">
    <property type="term" value="P:regulation of DNA-templated transcription"/>
    <property type="evidence" value="ECO:0007669"/>
    <property type="project" value="InterPro"/>
</dbReference>
<dbReference type="InterPro" id="IPR011006">
    <property type="entry name" value="CheY-like_superfamily"/>
</dbReference>
<sequence>MPLSLLVIDDHRVFTDTLALSLDLEPDLCCVATAQTAREGLAKAAAIEVDVAIVDLDLPDASGIEVVAELLALRPALRAIVLTAHPRADLAARALLAGAAAFLPKDAALRSILSAVRTADPAHPVVDAPRQPAIALTAREYDVLRQLAQGLDAHRCATALGLSVYTTRDHIKALMGKLSAHTQLEAVVAADRLGLISVGSRY</sequence>
<evidence type="ECO:0000256" key="2">
    <source>
        <dbReference type="ARBA" id="ARBA00023015"/>
    </source>
</evidence>
<evidence type="ECO:0000313" key="8">
    <source>
        <dbReference type="EMBL" id="REF99250.1"/>
    </source>
</evidence>
<keyword evidence="1 5" id="KW-0597">Phosphoprotein</keyword>
<dbReference type="InterPro" id="IPR001789">
    <property type="entry name" value="Sig_transdc_resp-reg_receiver"/>
</dbReference>
<dbReference type="PROSITE" id="PS50110">
    <property type="entry name" value="RESPONSE_REGULATORY"/>
    <property type="match status" value="1"/>
</dbReference>
<dbReference type="GO" id="GO:0003677">
    <property type="term" value="F:DNA binding"/>
    <property type="evidence" value="ECO:0007669"/>
    <property type="project" value="UniProtKB-KW"/>
</dbReference>
<dbReference type="PRINTS" id="PR00038">
    <property type="entry name" value="HTHLUXR"/>
</dbReference>
<proteinExistence type="predicted"/>
<dbReference type="EMBL" id="QUMQ01000001">
    <property type="protein sequence ID" value="REF99250.1"/>
    <property type="molecule type" value="Genomic_DNA"/>
</dbReference>
<evidence type="ECO:0000259" key="7">
    <source>
        <dbReference type="PROSITE" id="PS50110"/>
    </source>
</evidence>
<organism evidence="8 9">
    <name type="scientific">Asanoa ferruginea</name>
    <dbReference type="NCBI Taxonomy" id="53367"/>
    <lineage>
        <taxon>Bacteria</taxon>
        <taxon>Bacillati</taxon>
        <taxon>Actinomycetota</taxon>
        <taxon>Actinomycetes</taxon>
        <taxon>Micromonosporales</taxon>
        <taxon>Micromonosporaceae</taxon>
        <taxon>Asanoa</taxon>
    </lineage>
</organism>
<evidence type="ECO:0000256" key="5">
    <source>
        <dbReference type="PROSITE-ProRule" id="PRU00169"/>
    </source>
</evidence>
<dbReference type="CDD" id="cd17535">
    <property type="entry name" value="REC_NarL-like"/>
    <property type="match status" value="1"/>
</dbReference>
<accession>A0A3D9ZZF7</accession>
<feature type="domain" description="HTH luxR-type" evidence="6">
    <location>
        <begin position="129"/>
        <end position="194"/>
    </location>
</feature>
<dbReference type="GO" id="GO:0000160">
    <property type="term" value="P:phosphorelay signal transduction system"/>
    <property type="evidence" value="ECO:0007669"/>
    <property type="project" value="InterPro"/>
</dbReference>
<keyword evidence="3" id="KW-0238">DNA-binding</keyword>
<evidence type="ECO:0000313" key="9">
    <source>
        <dbReference type="Proteomes" id="UP000256913"/>
    </source>
</evidence>
<keyword evidence="4" id="KW-0804">Transcription</keyword>
<dbReference type="PROSITE" id="PS50043">
    <property type="entry name" value="HTH_LUXR_2"/>
    <property type="match status" value="1"/>
</dbReference>
<protein>
    <submittedName>
        <fullName evidence="8">LuxR family two component transcriptional regulator</fullName>
    </submittedName>
</protein>
<keyword evidence="2" id="KW-0805">Transcription regulation</keyword>